<dbReference type="OrthoDB" id="2017974at2759"/>
<feature type="region of interest" description="Disordered" evidence="3">
    <location>
        <begin position="155"/>
        <end position="195"/>
    </location>
</feature>
<dbReference type="SUPFAM" id="SSF48452">
    <property type="entry name" value="TPR-like"/>
    <property type="match status" value="2"/>
</dbReference>
<evidence type="ECO:0000259" key="4">
    <source>
        <dbReference type="PROSITE" id="PS50011"/>
    </source>
</evidence>
<dbReference type="InterPro" id="IPR011009">
    <property type="entry name" value="Kinase-like_dom_sf"/>
</dbReference>
<dbReference type="InterPro" id="IPR000719">
    <property type="entry name" value="Prot_kinase_dom"/>
</dbReference>
<dbReference type="InterPro" id="IPR018834">
    <property type="entry name" value="DNA/RNA-bd_Est1-type"/>
</dbReference>
<dbReference type="SUPFAM" id="SSF56112">
    <property type="entry name" value="Protein kinase-like (PK-like)"/>
    <property type="match status" value="1"/>
</dbReference>
<feature type="compositionally biased region" description="Low complexity" evidence="3">
    <location>
        <begin position="1"/>
        <end position="19"/>
    </location>
</feature>
<dbReference type="InterPro" id="IPR011990">
    <property type="entry name" value="TPR-like_helical_dom_sf"/>
</dbReference>
<dbReference type="GO" id="GO:0000184">
    <property type="term" value="P:nuclear-transcribed mRNA catabolic process, nonsense-mediated decay"/>
    <property type="evidence" value="ECO:0007669"/>
    <property type="project" value="UniProtKB-KW"/>
</dbReference>
<reference evidence="5" key="1">
    <citation type="submission" date="2021-02" db="EMBL/GenBank/DDBJ databases">
        <authorList>
            <person name="Nowell W R."/>
        </authorList>
    </citation>
    <scope>NUCLEOTIDE SEQUENCE</scope>
</reference>
<keyword evidence="1" id="KW-0866">Nonsense-mediated mRNA decay</keyword>
<dbReference type="GO" id="GO:0005697">
    <property type="term" value="C:telomerase holoenzyme complex"/>
    <property type="evidence" value="ECO:0007669"/>
    <property type="project" value="TreeGrafter"/>
</dbReference>
<gene>
    <name evidence="5" type="ORF">VCS650_LOCUS17696</name>
</gene>
<dbReference type="InterPro" id="IPR001245">
    <property type="entry name" value="Ser-Thr/Tyr_kinase_cat_dom"/>
</dbReference>
<dbReference type="Pfam" id="PF10373">
    <property type="entry name" value="EST1_DNA_bind"/>
    <property type="match status" value="2"/>
</dbReference>
<dbReference type="GO" id="GO:0070034">
    <property type="term" value="F:telomerase RNA binding"/>
    <property type="evidence" value="ECO:0007669"/>
    <property type="project" value="TreeGrafter"/>
</dbReference>
<accession>A0A814KWW4</accession>
<dbReference type="Pfam" id="PF10374">
    <property type="entry name" value="EST1"/>
    <property type="match status" value="2"/>
</dbReference>
<protein>
    <recommendedName>
        <fullName evidence="4">Protein kinase domain-containing protein</fullName>
    </recommendedName>
</protein>
<dbReference type="GO" id="GO:0005524">
    <property type="term" value="F:ATP binding"/>
    <property type="evidence" value="ECO:0007669"/>
    <property type="project" value="InterPro"/>
</dbReference>
<evidence type="ECO:0000256" key="1">
    <source>
        <dbReference type="ARBA" id="ARBA00023161"/>
    </source>
</evidence>
<feature type="region of interest" description="Disordered" evidence="3">
    <location>
        <begin position="1"/>
        <end position="118"/>
    </location>
</feature>
<dbReference type="Proteomes" id="UP000663891">
    <property type="component" value="Unassembled WGS sequence"/>
</dbReference>
<dbReference type="Pfam" id="PF07714">
    <property type="entry name" value="PK_Tyr_Ser-Thr"/>
    <property type="match status" value="1"/>
</dbReference>
<dbReference type="GO" id="GO:0042162">
    <property type="term" value="F:telomeric DNA binding"/>
    <property type="evidence" value="ECO:0007669"/>
    <property type="project" value="TreeGrafter"/>
</dbReference>
<evidence type="ECO:0000313" key="5">
    <source>
        <dbReference type="EMBL" id="CAF1056428.1"/>
    </source>
</evidence>
<evidence type="ECO:0000256" key="3">
    <source>
        <dbReference type="SAM" id="MobiDB-lite"/>
    </source>
</evidence>
<feature type="coiled-coil region" evidence="2">
    <location>
        <begin position="512"/>
        <end position="581"/>
    </location>
</feature>
<dbReference type="InterPro" id="IPR019458">
    <property type="entry name" value="Est1-like_N"/>
</dbReference>
<organism evidence="5 6">
    <name type="scientific">Adineta steineri</name>
    <dbReference type="NCBI Taxonomy" id="433720"/>
    <lineage>
        <taxon>Eukaryota</taxon>
        <taxon>Metazoa</taxon>
        <taxon>Spiralia</taxon>
        <taxon>Gnathifera</taxon>
        <taxon>Rotifera</taxon>
        <taxon>Eurotatoria</taxon>
        <taxon>Bdelloidea</taxon>
        <taxon>Adinetida</taxon>
        <taxon>Adinetidae</taxon>
        <taxon>Adineta</taxon>
    </lineage>
</organism>
<sequence>MSESTNKTDLNSNKNNNRMNKPEIQRYSVAKGKYSSRLNTDRPTSSNTTKNSNTQYNNNKNQYYRNDSSYYDNDQYNYRPKSQRKTPKPKVTEPEVKINEASSNMKEPSDSEIESELDKRVQSMTFENQTLSELKSSSSETTRSGGLIFLNNKESHEDTHESDSSPKQFFNQTRRNQSNKKPMLSNQPRSVTQSLRGLTNVTRTLYDPNAPTPKTPPAAHIQPITTIKVAPNPSPPPPPPSLPTNTQQQMQEFYQKQFLNQDLWSQTYGNTPIQKDVNLQAAQSIQMRKQAFNYWLTQINNLEKSLSIYLNNSPHMEANFRRMMEAKTILQQAYIHAMMIDIETSLSKNLDAHLWKSCFHNVIERFREYDKQSTDNANVKKFIETVIEDGEQFFLAFICQLESAFHIDTKLYFNPNAYPPEVNTILAKYALLCAQHCFLNLGDLARYKETNRNGTDYSQARKYYLRARLLYPKNGKSCKQLGILAVMTHRRLDAIYYYVRALATTTLNDSVKQNLVSLFEEARRRLEAFEKELKEPLATTTLNDSVKQNLVSLFEEARRRLEAFEKELKERDKKNERKIRAGNQKLEIWKRTDGTIVGRSLDDGQAIGDQNDFDGSVSQQELIHWFILNYITLHGKLYTKTGMETYTELCSRMLRQFQSLLRHDPCVFGKQQLVQMMAINMYQIEVAKQVNASVDIVVRSQYEESSLQLALDMFGLLTEQTASIIERHIKTRSALTDPDTHPPVFNSWLRYVFPSLKIFTDWMTCNVNSFIPLPDQLPAEYGPHPDILMSLAKVVNRIRTIDRTHIQLASNLSNSVHLWKSCFHNVIERFREYDKQSTDNANVKKFIETVIEDGEQFFLAFICQLESAFHIDTKLYFNPNAYPPEVNTILAKYALLCAQHCFLNLGDLARYKETNRNGTDYSQARKYYLRARLLYPKNGKSCKQLGILAVMTHRRLDAIYYYVRALATTTLNDSVKQNLVSLFEEARRRLDDEEPKKTLVKLTDFGISRGNCMYSKIDAVNTAIDIVPIRSSPPEVLANIDDDDDDDTVDVFTEKLDMYAMGVLMWEAYSNGKLPWGQYKNESVIRKKVISGERLSRPNFCKSDYQWELILKCMSQKPDDRPTFLELKTQLNESNPTLINSSITNSSPPIIHPTTVVAVIQEPKKVEQRPQSIINTIETHKLDSPSYNETERTSLPVRDGNVKLRKSFFEQKIEEQQRSRISLGPKSSIVRTTSIKSTRPPEELIKVGFILV</sequence>
<dbReference type="PANTHER" id="PTHR15696:SF0">
    <property type="entry name" value="TELOMERASE-BINDING PROTEIN EST1A"/>
    <property type="match status" value="1"/>
</dbReference>
<feature type="compositionally biased region" description="Low complexity" evidence="3">
    <location>
        <begin position="44"/>
        <end position="79"/>
    </location>
</feature>
<dbReference type="PROSITE" id="PS50011">
    <property type="entry name" value="PROTEIN_KINASE_DOM"/>
    <property type="match status" value="1"/>
</dbReference>
<dbReference type="Gene3D" id="1.25.40.10">
    <property type="entry name" value="Tetratricopeptide repeat domain"/>
    <property type="match status" value="2"/>
</dbReference>
<keyword evidence="2" id="KW-0175">Coiled coil</keyword>
<comment type="caution">
    <text evidence="5">The sequence shown here is derived from an EMBL/GenBank/DDBJ whole genome shotgun (WGS) entry which is preliminary data.</text>
</comment>
<dbReference type="EMBL" id="CAJNON010000164">
    <property type="protein sequence ID" value="CAF1056428.1"/>
    <property type="molecule type" value="Genomic_DNA"/>
</dbReference>
<feature type="domain" description="Protein kinase" evidence="4">
    <location>
        <begin position="812"/>
        <end position="1138"/>
    </location>
</feature>
<evidence type="ECO:0000256" key="2">
    <source>
        <dbReference type="SAM" id="Coils"/>
    </source>
</evidence>
<dbReference type="GO" id="GO:0004672">
    <property type="term" value="F:protein kinase activity"/>
    <property type="evidence" value="ECO:0007669"/>
    <property type="project" value="InterPro"/>
</dbReference>
<name>A0A814KWW4_9BILA</name>
<proteinExistence type="predicted"/>
<evidence type="ECO:0000313" key="6">
    <source>
        <dbReference type="Proteomes" id="UP000663891"/>
    </source>
</evidence>
<dbReference type="InterPro" id="IPR045153">
    <property type="entry name" value="Est1/Ebs1-like"/>
</dbReference>
<dbReference type="Gene3D" id="1.10.510.10">
    <property type="entry name" value="Transferase(Phosphotransferase) domain 1"/>
    <property type="match status" value="1"/>
</dbReference>
<dbReference type="AlphaFoldDB" id="A0A814KWW4"/>
<feature type="compositionally biased region" description="Basic and acidic residues" evidence="3">
    <location>
        <begin position="155"/>
        <end position="164"/>
    </location>
</feature>
<feature type="compositionally biased region" description="Polar residues" evidence="3">
    <location>
        <begin position="166"/>
        <end position="195"/>
    </location>
</feature>
<dbReference type="PANTHER" id="PTHR15696">
    <property type="entry name" value="SMG-7 SUPPRESSOR WITH MORPHOLOGICAL EFFECT ON GENITALIA PROTEIN 7"/>
    <property type="match status" value="1"/>
</dbReference>